<sequence>MSSRPQGNEDSLANFATKVMNVTTNGMLCLVIALGKELKIFETLGEISSKENPVLAEAIAEKAGLKERYVREWLASMACAHFVDVTDDGERFWIANEKKAVLCCDHEALEMLVFTQQFVPIYKTMIDVFRIDGPKGTTYDQYSDIITRLSKMSKGFYEKHLIADIVPLIEVQECALNNLEMLDVGCGNGDIVNMLAKHYPQSQFFGIDNFVNAISKATQSAIEENLSNVTFEKQDAAHLPEGWTGRFDLVTIFDACHDQMRPDLGLKEIYRVLKPGGVLAMMEIKGTSNVYEDRKDGDVAAIQYGISLFHCLPIGYNSEDALGLGTKWGEKRAKQLLGYAGFQSVEVVDLPFTSWNVLYRCHKI</sequence>
<evidence type="ECO:0000259" key="1">
    <source>
        <dbReference type="Pfam" id="PF13847"/>
    </source>
</evidence>
<dbReference type="AlphaFoldDB" id="A0AA39LDN8"/>
<evidence type="ECO:0000259" key="2">
    <source>
        <dbReference type="Pfam" id="PF21320"/>
    </source>
</evidence>
<dbReference type="Pfam" id="PF21320">
    <property type="entry name" value="WHD_Rv2258c"/>
    <property type="match status" value="1"/>
</dbReference>
<accession>A0AA39LDN8</accession>
<dbReference type="PANTHER" id="PTHR45581:SF3">
    <property type="entry name" value="METHYLTRANSFERASE DOMAIN-CONTAINING PROTEIN"/>
    <property type="match status" value="1"/>
</dbReference>
<name>A0AA39LDN8_9BILA</name>
<comment type="caution">
    <text evidence="3">The sequence shown here is derived from an EMBL/GenBank/DDBJ whole genome shotgun (WGS) entry which is preliminary data.</text>
</comment>
<evidence type="ECO:0000313" key="4">
    <source>
        <dbReference type="Proteomes" id="UP001175271"/>
    </source>
</evidence>
<dbReference type="Proteomes" id="UP001175271">
    <property type="component" value="Unassembled WGS sequence"/>
</dbReference>
<feature type="domain" description="Methyltransferase" evidence="1">
    <location>
        <begin position="178"/>
        <end position="285"/>
    </location>
</feature>
<dbReference type="SUPFAM" id="SSF53335">
    <property type="entry name" value="S-adenosyl-L-methionine-dependent methyltransferases"/>
    <property type="match status" value="1"/>
</dbReference>
<evidence type="ECO:0008006" key="5">
    <source>
        <dbReference type="Google" id="ProtNLM"/>
    </source>
</evidence>
<feature type="domain" description="S-adenosylmethionine-dependent methyltransferase Rv2258c-like winged HTH" evidence="2">
    <location>
        <begin position="27"/>
        <end position="102"/>
    </location>
</feature>
<dbReference type="EMBL" id="JAUCMV010000005">
    <property type="protein sequence ID" value="KAK0393169.1"/>
    <property type="molecule type" value="Genomic_DNA"/>
</dbReference>
<dbReference type="Pfam" id="PF13847">
    <property type="entry name" value="Methyltransf_31"/>
    <property type="match status" value="1"/>
</dbReference>
<dbReference type="InterPro" id="IPR036390">
    <property type="entry name" value="WH_DNA-bd_sf"/>
</dbReference>
<dbReference type="CDD" id="cd02440">
    <property type="entry name" value="AdoMet_MTases"/>
    <property type="match status" value="1"/>
</dbReference>
<organism evidence="3 4">
    <name type="scientific">Steinernema hermaphroditum</name>
    <dbReference type="NCBI Taxonomy" id="289476"/>
    <lineage>
        <taxon>Eukaryota</taxon>
        <taxon>Metazoa</taxon>
        <taxon>Ecdysozoa</taxon>
        <taxon>Nematoda</taxon>
        <taxon>Chromadorea</taxon>
        <taxon>Rhabditida</taxon>
        <taxon>Tylenchina</taxon>
        <taxon>Panagrolaimomorpha</taxon>
        <taxon>Strongyloidoidea</taxon>
        <taxon>Steinernematidae</taxon>
        <taxon>Steinernema</taxon>
    </lineage>
</organism>
<dbReference type="InterPro" id="IPR029063">
    <property type="entry name" value="SAM-dependent_MTases_sf"/>
</dbReference>
<dbReference type="PANTHER" id="PTHR45581">
    <property type="entry name" value="PROTEIN CBG10435"/>
    <property type="match status" value="1"/>
</dbReference>
<evidence type="ECO:0000313" key="3">
    <source>
        <dbReference type="EMBL" id="KAK0393169.1"/>
    </source>
</evidence>
<dbReference type="InterPro" id="IPR048711">
    <property type="entry name" value="WHD_Rv2258c"/>
</dbReference>
<dbReference type="Gene3D" id="3.40.50.150">
    <property type="entry name" value="Vaccinia Virus protein VP39"/>
    <property type="match status" value="1"/>
</dbReference>
<reference evidence="3" key="1">
    <citation type="submission" date="2023-06" db="EMBL/GenBank/DDBJ databases">
        <title>Genomic analysis of the entomopathogenic nematode Steinernema hermaphroditum.</title>
        <authorList>
            <person name="Schwarz E.M."/>
            <person name="Heppert J.K."/>
            <person name="Baniya A."/>
            <person name="Schwartz H.T."/>
            <person name="Tan C.-H."/>
            <person name="Antoshechkin I."/>
            <person name="Sternberg P.W."/>
            <person name="Goodrich-Blair H."/>
            <person name="Dillman A.R."/>
        </authorList>
    </citation>
    <scope>NUCLEOTIDE SEQUENCE</scope>
    <source>
        <strain evidence="3">PS9179</strain>
        <tissue evidence="3">Whole animal</tissue>
    </source>
</reference>
<protein>
    <recommendedName>
        <fullName evidence="5">Methyltransferase domain-containing protein</fullName>
    </recommendedName>
</protein>
<proteinExistence type="predicted"/>
<dbReference type="InterPro" id="IPR025714">
    <property type="entry name" value="Methyltranfer_dom"/>
</dbReference>
<dbReference type="SUPFAM" id="SSF46785">
    <property type="entry name" value="Winged helix' DNA-binding domain"/>
    <property type="match status" value="1"/>
</dbReference>
<keyword evidence="4" id="KW-1185">Reference proteome</keyword>
<gene>
    <name evidence="3" type="ORF">QR680_000085</name>
</gene>